<dbReference type="InterPro" id="IPR029033">
    <property type="entry name" value="His_PPase_superfam"/>
</dbReference>
<dbReference type="PANTHER" id="PTHR20935:SF0">
    <property type="entry name" value="SERINE_THREONINE-PROTEIN PHOSPHATASE PGAM5, MITOCHONDRIAL"/>
    <property type="match status" value="1"/>
</dbReference>
<name>A0A6G6WIU3_9ACTN</name>
<dbReference type="SMART" id="SM00855">
    <property type="entry name" value="PGAM"/>
    <property type="match status" value="1"/>
</dbReference>
<proteinExistence type="predicted"/>
<sequence length="231" mass="25029">MGVVMLVRHGQASFGTDDYDVLSGLGVRQSRRVAEILAGYGIVPTSMIHGGMRRQRETAEAMVTAAASWELPLEVDERWAELDHLGIMHRYPTITEEQRDLLNSGGMDLRAFHELYTAATARWASGAYDSDYNESFSAFVARVRDGIGYAARAAGERRTALVVTSGGPIAAACAMLTMVGADTAQLASAWTRFNAVVVNGSVTRIVVGSTGARLLTFNEHAALDRELVTYR</sequence>
<gene>
    <name evidence="2" type="ORF">G5V58_21975</name>
</gene>
<dbReference type="InterPro" id="IPR013078">
    <property type="entry name" value="His_Pase_superF_clade-1"/>
</dbReference>
<keyword evidence="1" id="KW-0378">Hydrolase</keyword>
<dbReference type="Pfam" id="PF00300">
    <property type="entry name" value="His_Phos_1"/>
    <property type="match status" value="1"/>
</dbReference>
<dbReference type="PANTHER" id="PTHR20935">
    <property type="entry name" value="PHOSPHOGLYCERATE MUTASE-RELATED"/>
    <property type="match status" value="1"/>
</dbReference>
<protein>
    <submittedName>
        <fullName evidence="2">Histidine phosphatase family protein</fullName>
    </submittedName>
</protein>
<keyword evidence="3" id="KW-1185">Reference proteome</keyword>
<dbReference type="SUPFAM" id="SSF53254">
    <property type="entry name" value="Phosphoglycerate mutase-like"/>
    <property type="match status" value="1"/>
</dbReference>
<dbReference type="Proteomes" id="UP000502996">
    <property type="component" value="Chromosome"/>
</dbReference>
<evidence type="ECO:0000313" key="3">
    <source>
        <dbReference type="Proteomes" id="UP000502996"/>
    </source>
</evidence>
<dbReference type="Gene3D" id="3.40.50.1240">
    <property type="entry name" value="Phosphoglycerate mutase-like"/>
    <property type="match status" value="1"/>
</dbReference>
<dbReference type="KEGG" id="nano:G5V58_21975"/>
<dbReference type="GO" id="GO:0016787">
    <property type="term" value="F:hydrolase activity"/>
    <property type="evidence" value="ECO:0007669"/>
    <property type="project" value="UniProtKB-KW"/>
</dbReference>
<reference evidence="2 3" key="1">
    <citation type="submission" date="2020-02" db="EMBL/GenBank/DDBJ databases">
        <title>Full genome sequence of Nocardioides sp. R-3366.</title>
        <authorList>
            <person name="Im W.-T."/>
        </authorList>
    </citation>
    <scope>NUCLEOTIDE SEQUENCE [LARGE SCALE GENOMIC DNA]</scope>
    <source>
        <strain evidence="2 3">R-3366</strain>
    </source>
</reference>
<evidence type="ECO:0000313" key="2">
    <source>
        <dbReference type="EMBL" id="QIG45077.1"/>
    </source>
</evidence>
<dbReference type="AlphaFoldDB" id="A0A6G6WIU3"/>
<dbReference type="CDD" id="cd07067">
    <property type="entry name" value="HP_PGM_like"/>
    <property type="match status" value="1"/>
</dbReference>
<organism evidence="2 3">
    <name type="scientific">Nocardioides anomalus</name>
    <dbReference type="NCBI Taxonomy" id="2712223"/>
    <lineage>
        <taxon>Bacteria</taxon>
        <taxon>Bacillati</taxon>
        <taxon>Actinomycetota</taxon>
        <taxon>Actinomycetes</taxon>
        <taxon>Propionibacteriales</taxon>
        <taxon>Nocardioidaceae</taxon>
        <taxon>Nocardioides</taxon>
    </lineage>
</organism>
<dbReference type="EMBL" id="CP049257">
    <property type="protein sequence ID" value="QIG45077.1"/>
    <property type="molecule type" value="Genomic_DNA"/>
</dbReference>
<accession>A0A6G6WIU3</accession>
<evidence type="ECO:0000256" key="1">
    <source>
        <dbReference type="ARBA" id="ARBA00022801"/>
    </source>
</evidence>
<dbReference type="InterPro" id="IPR051021">
    <property type="entry name" value="Mito_Ser/Thr_phosphatase"/>
</dbReference>
<dbReference type="RefSeq" id="WP_165237278.1">
    <property type="nucleotide sequence ID" value="NZ_CP049257.1"/>
</dbReference>